<dbReference type="InterPro" id="IPR023158">
    <property type="entry name" value="YerB-like_sf"/>
</dbReference>
<dbReference type="Pfam" id="PF11258">
    <property type="entry name" value="DUF3048"/>
    <property type="match status" value="1"/>
</dbReference>
<name>A0A9E8RXK7_9BACI</name>
<evidence type="ECO:0000313" key="4">
    <source>
        <dbReference type="Proteomes" id="UP001164718"/>
    </source>
</evidence>
<dbReference type="AlphaFoldDB" id="A0A9E8RXK7"/>
<dbReference type="EMBL" id="CP106878">
    <property type="protein sequence ID" value="WAA11339.1"/>
    <property type="molecule type" value="Genomic_DNA"/>
</dbReference>
<dbReference type="Gene3D" id="3.50.90.10">
    <property type="entry name" value="YerB-like"/>
    <property type="match status" value="1"/>
</dbReference>
<gene>
    <name evidence="3" type="ORF">OE104_11505</name>
</gene>
<protein>
    <submittedName>
        <fullName evidence="3">DUF3048 domain-containing protein</fullName>
    </submittedName>
</protein>
<dbReference type="Pfam" id="PF17479">
    <property type="entry name" value="DUF3048_C"/>
    <property type="match status" value="1"/>
</dbReference>
<sequence length="314" mass="35281">MESEGNKEPVEVEEEPVLYQYPLSGKWTEEQSNHRAIGVMINNHPAARPQSGLLEADVVYEVLAEGGITRFLAIYQSEMPETFGPVRSARDYYIELAKGFDALYIAHGYSPQAKAMLDRGYIDSINGIQYDGTLFTRANFRVAPHNSYISYENIVKGAENLGYSLEGAPESYSFLDEEDEVTGIDVQTITIDYSVDSFFVRYEYDSALEKYHRYSAGQLTTDYDTGEEVMVDNIFVVEMEHTIIDDEGRRAIDLTSGGKALLLQKGTLQQIEWKNIDGRIVPVSSGSEVSLVPGKTWINVVPDIEQMVDYVESE</sequence>
<dbReference type="SUPFAM" id="SSF159774">
    <property type="entry name" value="YerB-like"/>
    <property type="match status" value="1"/>
</dbReference>
<dbReference type="Proteomes" id="UP001164718">
    <property type="component" value="Chromosome"/>
</dbReference>
<evidence type="ECO:0000259" key="2">
    <source>
        <dbReference type="Pfam" id="PF17479"/>
    </source>
</evidence>
<dbReference type="InterPro" id="IPR035328">
    <property type="entry name" value="DUF3048_C"/>
</dbReference>
<keyword evidence="4" id="KW-1185">Reference proteome</keyword>
<dbReference type="KEGG" id="faf:OE104_11505"/>
<dbReference type="InterPro" id="IPR021416">
    <property type="entry name" value="DUF3048_N"/>
</dbReference>
<feature type="domain" description="DUF3048" evidence="2">
    <location>
        <begin position="189"/>
        <end position="298"/>
    </location>
</feature>
<evidence type="ECO:0000259" key="1">
    <source>
        <dbReference type="Pfam" id="PF11258"/>
    </source>
</evidence>
<evidence type="ECO:0000313" key="3">
    <source>
        <dbReference type="EMBL" id="WAA11339.1"/>
    </source>
</evidence>
<organism evidence="3 4">
    <name type="scientific">Fervidibacillus albus</name>
    <dbReference type="NCBI Taxonomy" id="2980026"/>
    <lineage>
        <taxon>Bacteria</taxon>
        <taxon>Bacillati</taxon>
        <taxon>Bacillota</taxon>
        <taxon>Bacilli</taxon>
        <taxon>Bacillales</taxon>
        <taxon>Bacillaceae</taxon>
        <taxon>Fervidibacillus</taxon>
    </lineage>
</organism>
<reference evidence="3" key="1">
    <citation type="submission" date="2022-09" db="EMBL/GenBank/DDBJ databases">
        <title>Complete Genomes of Fervidibacillus albus and Fervidibacillus halotolerans isolated from tidal flat sediments.</title>
        <authorList>
            <person name="Kwon K.K."/>
            <person name="Yang S.-H."/>
            <person name="Park M.J."/>
            <person name="Oh H.-M."/>
        </authorList>
    </citation>
    <scope>NUCLEOTIDE SEQUENCE</scope>
    <source>
        <strain evidence="3">MEBiC13591</strain>
    </source>
</reference>
<proteinExistence type="predicted"/>
<feature type="domain" description="DUF3048" evidence="1">
    <location>
        <begin position="23"/>
        <end position="164"/>
    </location>
</feature>
<accession>A0A9E8RXK7</accession>